<dbReference type="GO" id="GO:0008324">
    <property type="term" value="F:monoatomic cation transmembrane transporter activity"/>
    <property type="evidence" value="ECO:0007669"/>
    <property type="project" value="InterPro"/>
</dbReference>
<dbReference type="Gene3D" id="3.40.50.720">
    <property type="entry name" value="NAD(P)-binding Rossmann-like Domain"/>
    <property type="match status" value="1"/>
</dbReference>
<dbReference type="SUPFAM" id="SSF116726">
    <property type="entry name" value="TrkA C-terminal domain-like"/>
    <property type="match status" value="1"/>
</dbReference>
<evidence type="ECO:0000313" key="3">
    <source>
        <dbReference type="EMBL" id="MBS5519008.1"/>
    </source>
</evidence>
<protein>
    <submittedName>
        <fullName evidence="3">TrkA family potassium uptake protein</fullName>
    </submittedName>
</protein>
<comment type="caution">
    <text evidence="3">The sequence shown here is derived from an EMBL/GenBank/DDBJ whole genome shotgun (WGS) entry which is preliminary data.</text>
</comment>
<dbReference type="InterPro" id="IPR036721">
    <property type="entry name" value="RCK_C_sf"/>
</dbReference>
<dbReference type="AlphaFoldDB" id="A0A943I4P7"/>
<dbReference type="Pfam" id="PF02080">
    <property type="entry name" value="TrkA_C"/>
    <property type="match status" value="1"/>
</dbReference>
<organism evidence="3 4">
    <name type="scientific">Acidaminococcus intestini</name>
    <dbReference type="NCBI Taxonomy" id="187327"/>
    <lineage>
        <taxon>Bacteria</taxon>
        <taxon>Bacillati</taxon>
        <taxon>Bacillota</taxon>
        <taxon>Negativicutes</taxon>
        <taxon>Acidaminococcales</taxon>
        <taxon>Acidaminococcaceae</taxon>
        <taxon>Acidaminococcus</taxon>
    </lineage>
</organism>
<feature type="domain" description="RCK C-terminal" evidence="2">
    <location>
        <begin position="136"/>
        <end position="219"/>
    </location>
</feature>
<sequence>MNKKKQFVVWGLGRFGASVAETLVGMGHEVLGIDNDEEVVQEMAGKLTHVVVSETIDETVVKSLGLRNFDAAIIAIGDLEPSLLCCMILKEAGVASILAKASSEIHGKMLKKIGATSVIFPERDMGRRVGHSLGFTNILDFVELSDNICLVELDAPVGAVGKSLVDLDVRRRFGVNVVAVKHPDKKTEISMDPQKPLIARDILVLIGSQNDIEKLREAL</sequence>
<dbReference type="InterPro" id="IPR006037">
    <property type="entry name" value="RCK_C"/>
</dbReference>
<dbReference type="Gene3D" id="3.30.70.1450">
    <property type="entry name" value="Regulator of K+ conductance, C-terminal domain"/>
    <property type="match status" value="1"/>
</dbReference>
<reference evidence="3" key="1">
    <citation type="submission" date="2021-02" db="EMBL/GenBank/DDBJ databases">
        <title>Infant gut strain persistence is associated with maternal origin, phylogeny, and functional potential including surface adhesion and iron acquisition.</title>
        <authorList>
            <person name="Lou Y.C."/>
        </authorList>
    </citation>
    <scope>NUCLEOTIDE SEQUENCE</scope>
    <source>
        <strain evidence="3">L3_106_000M1_dasL3_106_000M1_concoct_15</strain>
    </source>
</reference>
<proteinExistence type="predicted"/>
<evidence type="ECO:0000259" key="2">
    <source>
        <dbReference type="PROSITE" id="PS51202"/>
    </source>
</evidence>
<dbReference type="InterPro" id="IPR036291">
    <property type="entry name" value="NAD(P)-bd_dom_sf"/>
</dbReference>
<gene>
    <name evidence="3" type="ORF">KHX13_01490</name>
</gene>
<feature type="domain" description="RCK N-terminal" evidence="1">
    <location>
        <begin position="4"/>
        <end position="120"/>
    </location>
</feature>
<dbReference type="PROSITE" id="PS51202">
    <property type="entry name" value="RCK_C"/>
    <property type="match status" value="1"/>
</dbReference>
<dbReference type="Pfam" id="PF02254">
    <property type="entry name" value="TrkA_N"/>
    <property type="match status" value="1"/>
</dbReference>
<accession>A0A943I4P7</accession>
<evidence type="ECO:0000313" key="4">
    <source>
        <dbReference type="Proteomes" id="UP000754226"/>
    </source>
</evidence>
<dbReference type="Proteomes" id="UP000754226">
    <property type="component" value="Unassembled WGS sequence"/>
</dbReference>
<name>A0A943I4P7_9FIRM</name>
<dbReference type="EMBL" id="JAGZCZ010000001">
    <property type="protein sequence ID" value="MBS5519008.1"/>
    <property type="molecule type" value="Genomic_DNA"/>
</dbReference>
<dbReference type="GO" id="GO:0006813">
    <property type="term" value="P:potassium ion transport"/>
    <property type="evidence" value="ECO:0007669"/>
    <property type="project" value="InterPro"/>
</dbReference>
<evidence type="ECO:0000259" key="1">
    <source>
        <dbReference type="PROSITE" id="PS51201"/>
    </source>
</evidence>
<dbReference type="PANTHER" id="PTHR43833:SF7">
    <property type="entry name" value="KTR SYSTEM POTASSIUM UPTAKE PROTEIN C"/>
    <property type="match status" value="1"/>
</dbReference>
<dbReference type="PANTHER" id="PTHR43833">
    <property type="entry name" value="POTASSIUM CHANNEL PROTEIN 2-RELATED-RELATED"/>
    <property type="match status" value="1"/>
</dbReference>
<dbReference type="InterPro" id="IPR050721">
    <property type="entry name" value="Trk_Ktr_HKT_K-transport"/>
</dbReference>
<dbReference type="InterPro" id="IPR003148">
    <property type="entry name" value="RCK_N"/>
</dbReference>
<dbReference type="SUPFAM" id="SSF51735">
    <property type="entry name" value="NAD(P)-binding Rossmann-fold domains"/>
    <property type="match status" value="1"/>
</dbReference>
<dbReference type="PROSITE" id="PS51201">
    <property type="entry name" value="RCK_N"/>
    <property type="match status" value="1"/>
</dbReference>